<evidence type="ECO:0000313" key="2">
    <source>
        <dbReference type="EMBL" id="KAF1997167.1"/>
    </source>
</evidence>
<keyword evidence="3" id="KW-1185">Reference proteome</keyword>
<dbReference type="Proteomes" id="UP000799779">
    <property type="component" value="Unassembled WGS sequence"/>
</dbReference>
<reference evidence="2" key="1">
    <citation type="journal article" date="2020" name="Stud. Mycol.">
        <title>101 Dothideomycetes genomes: a test case for predicting lifestyles and emergence of pathogens.</title>
        <authorList>
            <person name="Haridas S."/>
            <person name="Albert R."/>
            <person name="Binder M."/>
            <person name="Bloem J."/>
            <person name="Labutti K."/>
            <person name="Salamov A."/>
            <person name="Andreopoulos B."/>
            <person name="Baker S."/>
            <person name="Barry K."/>
            <person name="Bills G."/>
            <person name="Bluhm B."/>
            <person name="Cannon C."/>
            <person name="Castanera R."/>
            <person name="Culley D."/>
            <person name="Daum C."/>
            <person name="Ezra D."/>
            <person name="Gonzalez J."/>
            <person name="Henrissat B."/>
            <person name="Kuo A."/>
            <person name="Liang C."/>
            <person name="Lipzen A."/>
            <person name="Lutzoni F."/>
            <person name="Magnuson J."/>
            <person name="Mondo S."/>
            <person name="Nolan M."/>
            <person name="Ohm R."/>
            <person name="Pangilinan J."/>
            <person name="Park H.-J."/>
            <person name="Ramirez L."/>
            <person name="Alfaro M."/>
            <person name="Sun H."/>
            <person name="Tritt A."/>
            <person name="Yoshinaga Y."/>
            <person name="Zwiers L.-H."/>
            <person name="Turgeon B."/>
            <person name="Goodwin S."/>
            <person name="Spatafora J."/>
            <person name="Crous P."/>
            <person name="Grigoriev I."/>
        </authorList>
    </citation>
    <scope>NUCLEOTIDE SEQUENCE</scope>
    <source>
        <strain evidence="2">CBS 123094</strain>
    </source>
</reference>
<gene>
    <name evidence="2" type="ORF">P154DRAFT_579093</name>
</gene>
<dbReference type="OrthoDB" id="10641779at2759"/>
<protein>
    <submittedName>
        <fullName evidence="2">Uncharacterized protein</fullName>
    </submittedName>
</protein>
<feature type="region of interest" description="Disordered" evidence="1">
    <location>
        <begin position="117"/>
        <end position="192"/>
    </location>
</feature>
<sequence>MYSVYDSSNNKVDAFVEKVAPVSQADKPGYNPRKHGLIYLAPDHNGGFSFEFGVTSNQYRNERSYAAPTPKPPTQNKPVNFIPPDPLGHYFKTRELEAANGRLGSVSGNQMQLGIKEPAPAAGVKRKASSDLSRATSQAPASSKEGNGDTSFLKRRKMPEYALGPGATIKGGILPSDTNTQDNRGGRRPQTYMWGTSKLRRGFRGAQSTMSSIWNGNLPSFGLPAFGVTVEDEPIGTGWMIF</sequence>
<evidence type="ECO:0000313" key="3">
    <source>
        <dbReference type="Proteomes" id="UP000799779"/>
    </source>
</evidence>
<dbReference type="AlphaFoldDB" id="A0A6A5W751"/>
<organism evidence="2 3">
    <name type="scientific">Amniculicola lignicola CBS 123094</name>
    <dbReference type="NCBI Taxonomy" id="1392246"/>
    <lineage>
        <taxon>Eukaryota</taxon>
        <taxon>Fungi</taxon>
        <taxon>Dikarya</taxon>
        <taxon>Ascomycota</taxon>
        <taxon>Pezizomycotina</taxon>
        <taxon>Dothideomycetes</taxon>
        <taxon>Pleosporomycetidae</taxon>
        <taxon>Pleosporales</taxon>
        <taxon>Amniculicolaceae</taxon>
        <taxon>Amniculicola</taxon>
    </lineage>
</organism>
<feature type="compositionally biased region" description="Polar residues" evidence="1">
    <location>
        <begin position="130"/>
        <end position="150"/>
    </location>
</feature>
<name>A0A6A5W751_9PLEO</name>
<proteinExistence type="predicted"/>
<dbReference type="EMBL" id="ML977616">
    <property type="protein sequence ID" value="KAF1997167.1"/>
    <property type="molecule type" value="Genomic_DNA"/>
</dbReference>
<accession>A0A6A5W751</accession>
<evidence type="ECO:0000256" key="1">
    <source>
        <dbReference type="SAM" id="MobiDB-lite"/>
    </source>
</evidence>